<dbReference type="SUPFAM" id="SSF51735">
    <property type="entry name" value="NAD(P)-binding Rossmann-fold domains"/>
    <property type="match status" value="1"/>
</dbReference>
<protein>
    <submittedName>
        <fullName evidence="2">Putative zinc-binding dehydrogenase family protein</fullName>
    </submittedName>
</protein>
<dbReference type="HOGENOM" id="CLU_026673_3_4_7"/>
<name>T2GEH4_MEGG1</name>
<evidence type="ECO:0000313" key="3">
    <source>
        <dbReference type="Proteomes" id="UP000016587"/>
    </source>
</evidence>
<dbReference type="Pfam" id="PF08240">
    <property type="entry name" value="ADH_N"/>
    <property type="match status" value="1"/>
</dbReference>
<dbReference type="OrthoDB" id="9787435at2"/>
<sequence length="323" mass="34794">MFAVYCDTPDPENPLAALRLGERPEPEPRPGWVRVRVTHASLNRHDLFTLCGVTGHATPIPFPMILGNDAAGCLDDGTAVVLYPVIVGESEWGDETLTPSWRIFSEREQGTFADYVLAPQRNVIPLPPELSPLHAAVLGTAWLTAWRMLCTKSGLRPGQTMLVQGATGGMATALVQLGRTMGMEVWVTSRSREGRELALQLGAHQAFEEQASLPRKAHAVFDNVGRATWAHSLASVRRGGTIVTVGITSGGEVEMPLLPVIVDQLTITGSVMGSLAEMHELVNFVARMGIVPEICAVLPMEQAADAFAMMAGSRLQGKVVLTR</sequence>
<dbReference type="Proteomes" id="UP000016587">
    <property type="component" value="Chromosome"/>
</dbReference>
<dbReference type="Gene3D" id="3.90.180.10">
    <property type="entry name" value="Medium-chain alcohol dehydrogenases, catalytic domain"/>
    <property type="match status" value="1"/>
</dbReference>
<reference evidence="3" key="2">
    <citation type="submission" date="2013-07" db="EMBL/GenBank/DDBJ databases">
        <authorList>
            <person name="Morais-Silva F.O."/>
            <person name="Rezende A.M."/>
            <person name="Pimentel C."/>
            <person name="Resende D.M."/>
            <person name="Santos C.I."/>
            <person name="Clemente C."/>
            <person name="de Oliveira L.M."/>
            <person name="da Silva S.M."/>
            <person name="Costa D.A."/>
            <person name="Varela-Raposo A."/>
            <person name="Horacio E.C.A."/>
            <person name="Matos M."/>
            <person name="Flores O."/>
            <person name="Ruiz J.C."/>
            <person name="Rodrigues-Pousada C."/>
        </authorList>
    </citation>
    <scope>NUCLEOTIDE SEQUENCE [LARGE SCALE GENOMIC DNA]</scope>
    <source>
        <strain evidence="3">ATCC 19364 / DSM 1382 / NCIMB 9332 / VKM B-1759</strain>
    </source>
</reference>
<evidence type="ECO:0000259" key="1">
    <source>
        <dbReference type="SMART" id="SM00829"/>
    </source>
</evidence>
<reference evidence="2 3" key="1">
    <citation type="journal article" date="2013" name="J. Bacteriol.">
        <title>Roles of HynAB and Ech, the only two hydrogenases found in the model sulfate reducer Desulfovibrio gigas.</title>
        <authorList>
            <person name="Morais-Silva F.O."/>
            <person name="Santos C.I."/>
            <person name="Rodrigues R."/>
            <person name="Pereira I.A."/>
            <person name="Rodrigues-Pousada C."/>
        </authorList>
    </citation>
    <scope>NUCLEOTIDE SEQUENCE [LARGE SCALE GENOMIC DNA]</scope>
    <source>
        <strain evidence="3">ATCC 19364 / DSM 1382 / NCIMB 9332 / VKM B-1759</strain>
    </source>
</reference>
<dbReference type="Pfam" id="PF00107">
    <property type="entry name" value="ADH_zinc_N"/>
    <property type="match status" value="1"/>
</dbReference>
<keyword evidence="3" id="KW-1185">Reference proteome</keyword>
<dbReference type="RefSeq" id="WP_021761320.1">
    <property type="nucleotide sequence ID" value="NC_022444.1"/>
</dbReference>
<dbReference type="PATRIC" id="fig|1121448.10.peg.2534"/>
<gene>
    <name evidence="2" type="ORF">DGI_2585</name>
</gene>
<dbReference type="InterPro" id="IPR013154">
    <property type="entry name" value="ADH-like_N"/>
</dbReference>
<organism evidence="2 3">
    <name type="scientific">Megalodesulfovibrio gigas (strain ATCC 19364 / DSM 1382 / NCIMB 9332 / VKM B-1759)</name>
    <name type="common">Desulfovibrio gigas</name>
    <dbReference type="NCBI Taxonomy" id="1121448"/>
    <lineage>
        <taxon>Bacteria</taxon>
        <taxon>Pseudomonadati</taxon>
        <taxon>Thermodesulfobacteriota</taxon>
        <taxon>Desulfovibrionia</taxon>
        <taxon>Desulfovibrionales</taxon>
        <taxon>Desulfovibrionaceae</taxon>
        <taxon>Megalodesulfovibrio</taxon>
    </lineage>
</organism>
<dbReference type="eggNOG" id="COG0604">
    <property type="taxonomic scope" value="Bacteria"/>
</dbReference>
<dbReference type="InterPro" id="IPR036291">
    <property type="entry name" value="NAD(P)-bd_dom_sf"/>
</dbReference>
<evidence type="ECO:0000313" key="2">
    <source>
        <dbReference type="EMBL" id="AGW14317.1"/>
    </source>
</evidence>
<dbReference type="PANTHER" id="PTHR45033">
    <property type="match status" value="1"/>
</dbReference>
<feature type="domain" description="Enoyl reductase (ER)" evidence="1">
    <location>
        <begin position="13"/>
        <end position="321"/>
    </location>
</feature>
<dbReference type="SMART" id="SM00829">
    <property type="entry name" value="PKS_ER"/>
    <property type="match status" value="1"/>
</dbReference>
<dbReference type="InterPro" id="IPR052711">
    <property type="entry name" value="Zinc_ADH-like"/>
</dbReference>
<dbReference type="EMBL" id="CP006585">
    <property type="protein sequence ID" value="AGW14317.1"/>
    <property type="molecule type" value="Genomic_DNA"/>
</dbReference>
<dbReference type="STRING" id="1121448.DGI_2585"/>
<dbReference type="AlphaFoldDB" id="T2GEH4"/>
<dbReference type="InterPro" id="IPR011032">
    <property type="entry name" value="GroES-like_sf"/>
</dbReference>
<dbReference type="Gene3D" id="3.40.50.720">
    <property type="entry name" value="NAD(P)-binding Rossmann-like Domain"/>
    <property type="match status" value="1"/>
</dbReference>
<dbReference type="InterPro" id="IPR020843">
    <property type="entry name" value="ER"/>
</dbReference>
<dbReference type="InterPro" id="IPR013149">
    <property type="entry name" value="ADH-like_C"/>
</dbReference>
<dbReference type="KEGG" id="dgg:DGI_2585"/>
<dbReference type="PANTHER" id="PTHR45033:SF3">
    <property type="entry name" value="DEHYDROGENASE, PUTATIVE (AFU_ORTHOLOGUE AFUA_2G13270)-RELATED"/>
    <property type="match status" value="1"/>
</dbReference>
<dbReference type="GO" id="GO:0016491">
    <property type="term" value="F:oxidoreductase activity"/>
    <property type="evidence" value="ECO:0007669"/>
    <property type="project" value="InterPro"/>
</dbReference>
<dbReference type="SUPFAM" id="SSF50129">
    <property type="entry name" value="GroES-like"/>
    <property type="match status" value="1"/>
</dbReference>
<proteinExistence type="predicted"/>
<accession>T2GEH4</accession>